<keyword evidence="2" id="KW-0813">Transport</keyword>
<keyword evidence="5 7" id="KW-1133">Transmembrane helix</keyword>
<dbReference type="Gene3D" id="1.20.1250.20">
    <property type="entry name" value="MFS general substrate transporter like domains"/>
    <property type="match status" value="1"/>
</dbReference>
<feature type="transmembrane region" description="Helical" evidence="7">
    <location>
        <begin position="60"/>
        <end position="78"/>
    </location>
</feature>
<dbReference type="FunFam" id="1.20.1250.20:FF:000772">
    <property type="entry name" value="Multidrug efflux transporter MdtP"/>
    <property type="match status" value="1"/>
</dbReference>
<dbReference type="STRING" id="46223.SAMN05421852_1354"/>
<evidence type="ECO:0000256" key="4">
    <source>
        <dbReference type="ARBA" id="ARBA00022692"/>
    </source>
</evidence>
<evidence type="ECO:0000256" key="6">
    <source>
        <dbReference type="ARBA" id="ARBA00023136"/>
    </source>
</evidence>
<dbReference type="Gene3D" id="1.20.1720.10">
    <property type="entry name" value="Multidrug resistance protein D"/>
    <property type="match status" value="1"/>
</dbReference>
<feature type="transmembrane region" description="Helical" evidence="7">
    <location>
        <begin position="281"/>
        <end position="304"/>
    </location>
</feature>
<feature type="transmembrane region" description="Helical" evidence="7">
    <location>
        <begin position="25"/>
        <end position="48"/>
    </location>
</feature>
<feature type="transmembrane region" description="Helical" evidence="7">
    <location>
        <begin position="116"/>
        <end position="137"/>
    </location>
</feature>
<feature type="transmembrane region" description="Helical" evidence="7">
    <location>
        <begin position="212"/>
        <end position="231"/>
    </location>
</feature>
<evidence type="ECO:0000256" key="2">
    <source>
        <dbReference type="ARBA" id="ARBA00022448"/>
    </source>
</evidence>
<keyword evidence="10" id="KW-1185">Reference proteome</keyword>
<dbReference type="FunFam" id="1.20.1720.10:FF:000004">
    <property type="entry name" value="EmrB/QacA family drug resistance transporter"/>
    <property type="match status" value="1"/>
</dbReference>
<dbReference type="SUPFAM" id="SSF103473">
    <property type="entry name" value="MFS general substrate transporter"/>
    <property type="match status" value="1"/>
</dbReference>
<feature type="transmembrane region" description="Helical" evidence="7">
    <location>
        <begin position="345"/>
        <end position="363"/>
    </location>
</feature>
<evidence type="ECO:0000256" key="1">
    <source>
        <dbReference type="ARBA" id="ARBA00004651"/>
    </source>
</evidence>
<dbReference type="AlphaFoldDB" id="A0A1I3V6I1"/>
<keyword evidence="6 7" id="KW-0472">Membrane</keyword>
<feature type="transmembrane region" description="Helical" evidence="7">
    <location>
        <begin position="505"/>
        <end position="525"/>
    </location>
</feature>
<feature type="transmembrane region" description="Helical" evidence="7">
    <location>
        <begin position="90"/>
        <end position="110"/>
    </location>
</feature>
<proteinExistence type="predicted"/>
<evidence type="ECO:0000256" key="7">
    <source>
        <dbReference type="SAM" id="Phobius"/>
    </source>
</evidence>
<feature type="transmembrane region" description="Helical" evidence="7">
    <location>
        <begin position="369"/>
        <end position="392"/>
    </location>
</feature>
<dbReference type="PROSITE" id="PS00216">
    <property type="entry name" value="SUGAR_TRANSPORT_1"/>
    <property type="match status" value="1"/>
</dbReference>
<keyword evidence="4 7" id="KW-0812">Transmembrane</keyword>
<evidence type="ECO:0000256" key="3">
    <source>
        <dbReference type="ARBA" id="ARBA00022475"/>
    </source>
</evidence>
<dbReference type="Pfam" id="PF07690">
    <property type="entry name" value="MFS_1"/>
    <property type="match status" value="1"/>
</dbReference>
<keyword evidence="3" id="KW-1003">Cell membrane</keyword>
<dbReference type="GO" id="GO:0005886">
    <property type="term" value="C:plasma membrane"/>
    <property type="evidence" value="ECO:0007669"/>
    <property type="project" value="UniProtKB-SubCell"/>
</dbReference>
<dbReference type="GO" id="GO:0022857">
    <property type="term" value="F:transmembrane transporter activity"/>
    <property type="evidence" value="ECO:0007669"/>
    <property type="project" value="InterPro"/>
</dbReference>
<dbReference type="InterPro" id="IPR011701">
    <property type="entry name" value="MFS"/>
</dbReference>
<dbReference type="PANTHER" id="PTHR23501:SF197">
    <property type="entry name" value="COMD"/>
    <property type="match status" value="1"/>
</dbReference>
<dbReference type="NCBIfam" id="TIGR00711">
    <property type="entry name" value="efflux_EmrB"/>
    <property type="match status" value="1"/>
</dbReference>
<gene>
    <name evidence="9" type="ORF">SAMN05421852_1354</name>
</gene>
<feature type="transmembrane region" description="Helical" evidence="7">
    <location>
        <begin position="149"/>
        <end position="167"/>
    </location>
</feature>
<dbReference type="PRINTS" id="PR01036">
    <property type="entry name" value="TCRTETB"/>
</dbReference>
<dbReference type="InterPro" id="IPR036259">
    <property type="entry name" value="MFS_trans_sf"/>
</dbReference>
<dbReference type="EMBL" id="FORR01000035">
    <property type="protein sequence ID" value="SFJ90573.1"/>
    <property type="molecule type" value="Genomic_DNA"/>
</dbReference>
<evidence type="ECO:0000313" key="10">
    <source>
        <dbReference type="Proteomes" id="UP000199545"/>
    </source>
</evidence>
<sequence length="542" mass="58568">MSQQDLAAHEMANADEKQDHHKRGILIAGLLVAMLFAALDGTIVGTAIPRIVGDLGGLGLMAWLTTAYMLTSTTIVPIAGKLADLLGRKVVYVSGLIIFIVSSALCGAAQSMEALIWFRGIQGLGGGIMMPLALIVIGDLFTGKERAKWQGIFGAIFGLASVIGPQIGGWIVDASSWRWVFYINLPVGILATILIFIGLPGKNTTGPVKVDIWGIFTMAIGVVSLLLGLSFGGKEYAWDSWQIIALFGTAILFLTLFFIIESKTEEPILPPYLFKNRTFSLINLIGFLITLGMFGAITFIPFYMQGVLGVSATDSGTVMTPMMISMILTSILGGQIVYKVGIRNLMLLGMAITTGAFGLLTTLDLDTSQYIAMGYLVIMGIGMGFVMPNITLALQETFSKEELGVVTSSSQFFRNMGGTFGVAILGAVLNQQSTQLLNDKLTPTLSRFPEQMQPMLEPLKKLINTDPQVLYSMLFNPESIQKLPPMMQQIMLPALKSSLVSSLHVVFWCGLAFIAIGFVLSFFIGNIPLSQEKKKNPTSSNQ</sequence>
<protein>
    <submittedName>
        <fullName evidence="9">Drug resistance transporter, EmrB/QacA subfamily</fullName>
    </submittedName>
</protein>
<feature type="transmembrane region" description="Helical" evidence="7">
    <location>
        <begin position="316"/>
        <end position="338"/>
    </location>
</feature>
<feature type="transmembrane region" description="Helical" evidence="7">
    <location>
        <begin position="243"/>
        <end position="260"/>
    </location>
</feature>
<organism evidence="9 10">
    <name type="scientific">Thermoflavimicrobium dichotomicum</name>
    <dbReference type="NCBI Taxonomy" id="46223"/>
    <lineage>
        <taxon>Bacteria</taxon>
        <taxon>Bacillati</taxon>
        <taxon>Bacillota</taxon>
        <taxon>Bacilli</taxon>
        <taxon>Bacillales</taxon>
        <taxon>Thermoactinomycetaceae</taxon>
        <taxon>Thermoflavimicrobium</taxon>
    </lineage>
</organism>
<comment type="subcellular location">
    <subcellularLocation>
        <location evidence="1">Cell membrane</location>
        <topology evidence="1">Multi-pass membrane protein</topology>
    </subcellularLocation>
</comment>
<evidence type="ECO:0000256" key="5">
    <source>
        <dbReference type="ARBA" id="ARBA00022989"/>
    </source>
</evidence>
<dbReference type="Proteomes" id="UP000199545">
    <property type="component" value="Unassembled WGS sequence"/>
</dbReference>
<dbReference type="CDD" id="cd17502">
    <property type="entry name" value="MFS_Azr1_MDR_like"/>
    <property type="match status" value="1"/>
</dbReference>
<feature type="domain" description="Major facilitator superfamily (MFS) profile" evidence="8">
    <location>
        <begin position="26"/>
        <end position="529"/>
    </location>
</feature>
<dbReference type="PANTHER" id="PTHR23501">
    <property type="entry name" value="MAJOR FACILITATOR SUPERFAMILY"/>
    <property type="match status" value="1"/>
</dbReference>
<dbReference type="InterPro" id="IPR020846">
    <property type="entry name" value="MFS_dom"/>
</dbReference>
<reference evidence="9 10" key="1">
    <citation type="submission" date="2016-10" db="EMBL/GenBank/DDBJ databases">
        <authorList>
            <person name="de Groot N.N."/>
        </authorList>
    </citation>
    <scope>NUCLEOTIDE SEQUENCE [LARGE SCALE GENOMIC DNA]</scope>
    <source>
        <strain evidence="9 10">DSM 44778</strain>
    </source>
</reference>
<evidence type="ECO:0000259" key="8">
    <source>
        <dbReference type="PROSITE" id="PS50850"/>
    </source>
</evidence>
<feature type="transmembrane region" description="Helical" evidence="7">
    <location>
        <begin position="179"/>
        <end position="200"/>
    </location>
</feature>
<dbReference type="InterPro" id="IPR005829">
    <property type="entry name" value="Sugar_transporter_CS"/>
</dbReference>
<evidence type="ECO:0000313" key="9">
    <source>
        <dbReference type="EMBL" id="SFJ90573.1"/>
    </source>
</evidence>
<name>A0A1I3V6I1_9BACL</name>
<dbReference type="InterPro" id="IPR004638">
    <property type="entry name" value="EmrB-like"/>
</dbReference>
<dbReference type="PROSITE" id="PS50850">
    <property type="entry name" value="MFS"/>
    <property type="match status" value="1"/>
</dbReference>
<accession>A0A1I3V6I1</accession>